<evidence type="ECO:0008006" key="10">
    <source>
        <dbReference type="Google" id="ProtNLM"/>
    </source>
</evidence>
<dbReference type="GO" id="GO:0005886">
    <property type="term" value="C:plasma membrane"/>
    <property type="evidence" value="ECO:0007669"/>
    <property type="project" value="UniProtKB-SubCell"/>
</dbReference>
<organism evidence="8 9">
    <name type="scientific">Pygocentrus nattereri</name>
    <name type="common">Red-bellied piranha</name>
    <dbReference type="NCBI Taxonomy" id="42514"/>
    <lineage>
        <taxon>Eukaryota</taxon>
        <taxon>Metazoa</taxon>
        <taxon>Chordata</taxon>
        <taxon>Craniata</taxon>
        <taxon>Vertebrata</taxon>
        <taxon>Euteleostomi</taxon>
        <taxon>Actinopterygii</taxon>
        <taxon>Neopterygii</taxon>
        <taxon>Teleostei</taxon>
        <taxon>Ostariophysi</taxon>
        <taxon>Characiformes</taxon>
        <taxon>Characoidei</taxon>
        <taxon>Pygocentrus</taxon>
    </lineage>
</organism>
<dbReference type="OMA" id="KSIRMDL"/>
<dbReference type="GeneTree" id="ENSGT00940000153246"/>
<keyword evidence="7" id="KW-0675">Receptor</keyword>
<comment type="subcellular location">
    <subcellularLocation>
        <location evidence="1">Cell membrane</location>
        <topology evidence="1">Multi-pass membrane protein</topology>
    </subcellularLocation>
</comment>
<dbReference type="GO" id="GO:0038023">
    <property type="term" value="F:signaling receptor activity"/>
    <property type="evidence" value="ECO:0007669"/>
    <property type="project" value="InterPro"/>
</dbReference>
<sequence length="663" mass="76776">MPCYGKTRFTALSSTGAMDPDDKTICMFVHLILNQSSSTEPRNEQKGNETCAVPQEYILHACLLPSVCIVLLFSFLERRRKPHCCGQRFPYLRDRFGIVVPLDFTFSLRNRWSYAFAIGATAHQMIHLFFHDIKLMEVPRWLEAWVYLMAAFEVGVDFLPFFVCLSTTRRGLGGALGLLYTLIWLIVQVWNFHCDHKLCNASQFSTRQYCYVWSMWWSTILCLGCLLGRFAFMLAKSIYICLQKRNKQLEEDNILQPHQFKYVQRLFRQLPERSLEKTWFQRKVYDWDPYFKFPNRMIATTVMSVIGLYVFISYEQVFTSLIIAEIQSISSGTGLQTSYFATTWYVTTALAALSSVAHIGHVLICYKKHVKRLWAGNKSFVPEKYHTLNSSVSVAALARYPGCQIAYTMWGYLIVHMGLFVFGIITVYVVIYPIEMCGFIIWLRLALLLMSGFIIMLVLVGVQVVLVRVFFLQDRLSPEDPQKPLALNNRKAFHNFNYFFFFYNVILGLGSCVLRLLASAYVSLLLVSRINRTIMPKGYELFDIGYRTWIGMIMTDHYHNNPVLICFCHLLLKRTLERQTAVQGGRQAYSRLNSSSGSPLEVRFRARWLLLYTLLRNPQLILLRKREKRNNKQEQLAVVWVTMQTQQADAAAVVQSTDCSLLL</sequence>
<keyword evidence="5" id="KW-1133">Transmembrane helix</keyword>
<evidence type="ECO:0000313" key="9">
    <source>
        <dbReference type="Proteomes" id="UP001501920"/>
    </source>
</evidence>
<dbReference type="Proteomes" id="UP001501920">
    <property type="component" value="Chromosome 22"/>
</dbReference>
<dbReference type="GO" id="GO:0071939">
    <property type="term" value="P:vitamin A import into cell"/>
    <property type="evidence" value="ECO:0007669"/>
    <property type="project" value="TreeGrafter"/>
</dbReference>
<accession>A0A3B4CUM4</accession>
<keyword evidence="3" id="KW-1003">Cell membrane</keyword>
<keyword evidence="4" id="KW-0812">Transmembrane</keyword>
<dbReference type="PANTHER" id="PTHR21444:SF17">
    <property type="entry name" value="STIMULATED BY RETINOIC ACID GENE 6 PROTEIN-LIKE"/>
    <property type="match status" value="1"/>
</dbReference>
<dbReference type="GO" id="GO:0034632">
    <property type="term" value="F:retinol transmembrane transporter activity"/>
    <property type="evidence" value="ECO:0007669"/>
    <property type="project" value="InterPro"/>
</dbReference>
<reference evidence="8" key="2">
    <citation type="submission" date="2025-08" db="UniProtKB">
        <authorList>
            <consortium name="Ensembl"/>
        </authorList>
    </citation>
    <scope>IDENTIFICATION</scope>
</reference>
<dbReference type="Pfam" id="PF14752">
    <property type="entry name" value="RBP_receptor"/>
    <property type="match status" value="2"/>
</dbReference>
<dbReference type="InterPro" id="IPR026612">
    <property type="entry name" value="STRA6-like"/>
</dbReference>
<evidence type="ECO:0000256" key="7">
    <source>
        <dbReference type="ARBA" id="ARBA00023170"/>
    </source>
</evidence>
<proteinExistence type="predicted"/>
<evidence type="ECO:0000256" key="2">
    <source>
        <dbReference type="ARBA" id="ARBA00022448"/>
    </source>
</evidence>
<dbReference type="Ensembl" id="ENSPNAT00000023212.2">
    <property type="protein sequence ID" value="ENSPNAP00000015100.1"/>
    <property type="gene ID" value="ENSPNAG00000021122.2"/>
</dbReference>
<evidence type="ECO:0000256" key="1">
    <source>
        <dbReference type="ARBA" id="ARBA00004651"/>
    </source>
</evidence>
<evidence type="ECO:0000256" key="6">
    <source>
        <dbReference type="ARBA" id="ARBA00023136"/>
    </source>
</evidence>
<dbReference type="PANTHER" id="PTHR21444">
    <property type="entry name" value="COILED-COIL DOMAIN-CONTAINING PROTEIN 180"/>
    <property type="match status" value="1"/>
</dbReference>
<dbReference type="AlphaFoldDB" id="A0A3B4CUM4"/>
<keyword evidence="6" id="KW-0472">Membrane</keyword>
<evidence type="ECO:0000256" key="4">
    <source>
        <dbReference type="ARBA" id="ARBA00022692"/>
    </source>
</evidence>
<protein>
    <recommendedName>
        <fullName evidence="10">STRA6-like</fullName>
    </recommendedName>
</protein>
<reference evidence="8 9" key="1">
    <citation type="submission" date="2020-10" db="EMBL/GenBank/DDBJ databases">
        <title>Pygocentrus nattereri (red-bellied piranha) genome, fPygNat1, primary haplotype.</title>
        <authorList>
            <person name="Myers G."/>
            <person name="Meyer A."/>
            <person name="Karagic N."/>
            <person name="Pippel M."/>
            <person name="Winkler S."/>
            <person name="Tracey A."/>
            <person name="Wood J."/>
            <person name="Formenti G."/>
            <person name="Howe K."/>
            <person name="Fedrigo O."/>
            <person name="Jarvis E.D."/>
        </authorList>
    </citation>
    <scope>NUCLEOTIDE SEQUENCE [LARGE SCALE GENOMIC DNA]</scope>
</reference>
<reference evidence="8" key="3">
    <citation type="submission" date="2025-09" db="UniProtKB">
        <authorList>
            <consortium name="Ensembl"/>
        </authorList>
    </citation>
    <scope>IDENTIFICATION</scope>
</reference>
<evidence type="ECO:0000313" key="8">
    <source>
        <dbReference type="Ensembl" id="ENSPNAP00000015100.1"/>
    </source>
</evidence>
<name>A0A3B4CUM4_PYGNA</name>
<dbReference type="STRING" id="42514.ENSPNAP00000015100"/>
<evidence type="ECO:0000256" key="3">
    <source>
        <dbReference type="ARBA" id="ARBA00022475"/>
    </source>
</evidence>
<keyword evidence="2" id="KW-0813">Transport</keyword>
<evidence type="ECO:0000256" key="5">
    <source>
        <dbReference type="ARBA" id="ARBA00022989"/>
    </source>
</evidence>
<keyword evidence="9" id="KW-1185">Reference proteome</keyword>